<keyword evidence="5 11" id="KW-0136">Cellulose degradation</keyword>
<feature type="region of interest" description="Disordered" evidence="12">
    <location>
        <begin position="458"/>
        <end position="491"/>
    </location>
</feature>
<keyword evidence="7" id="KW-0325">Glycoprotein</keyword>
<dbReference type="Gene3D" id="2.70.100.10">
    <property type="entry name" value="Glycoside hydrolase, family 7, domain"/>
    <property type="match status" value="1"/>
</dbReference>
<keyword evidence="4 11" id="KW-0378">Hydrolase</keyword>
<keyword evidence="16" id="KW-1185">Reference proteome</keyword>
<feature type="domain" description="CBM1" evidence="14">
    <location>
        <begin position="486"/>
        <end position="522"/>
    </location>
</feature>
<dbReference type="InterPro" id="IPR013320">
    <property type="entry name" value="ConA-like_dom_sf"/>
</dbReference>
<gene>
    <name evidence="15" type="ORF">GGX14DRAFT_587005</name>
</gene>
<dbReference type="PANTHER" id="PTHR33753">
    <property type="entry name" value="1,4-BETA-D-GLUCAN CELLOBIOHYDROLASE B"/>
    <property type="match status" value="1"/>
</dbReference>
<keyword evidence="10 11" id="KW-0624">Polysaccharide degradation</keyword>
<evidence type="ECO:0000256" key="13">
    <source>
        <dbReference type="SAM" id="SignalP"/>
    </source>
</evidence>
<evidence type="ECO:0000256" key="12">
    <source>
        <dbReference type="SAM" id="MobiDB-lite"/>
    </source>
</evidence>
<evidence type="ECO:0000256" key="11">
    <source>
        <dbReference type="RuleBase" id="RU361164"/>
    </source>
</evidence>
<evidence type="ECO:0000259" key="14">
    <source>
        <dbReference type="PROSITE" id="PS51164"/>
    </source>
</evidence>
<proteinExistence type="inferred from homology"/>
<evidence type="ECO:0000256" key="1">
    <source>
        <dbReference type="ARBA" id="ARBA00000966"/>
    </source>
</evidence>
<dbReference type="InterPro" id="IPR037019">
    <property type="entry name" value="Glyco_hydro_7_sf"/>
</dbReference>
<evidence type="ECO:0000256" key="3">
    <source>
        <dbReference type="ARBA" id="ARBA00022729"/>
    </source>
</evidence>
<dbReference type="InterPro" id="IPR035971">
    <property type="entry name" value="CBD_sf"/>
</dbReference>
<dbReference type="PROSITE" id="PS51164">
    <property type="entry name" value="CBM1_2"/>
    <property type="match status" value="1"/>
</dbReference>
<dbReference type="SUPFAM" id="SSF49899">
    <property type="entry name" value="Concanavalin A-like lectins/glucanases"/>
    <property type="match status" value="1"/>
</dbReference>
<organism evidence="15 16">
    <name type="scientific">Mycena pura</name>
    <dbReference type="NCBI Taxonomy" id="153505"/>
    <lineage>
        <taxon>Eukaryota</taxon>
        <taxon>Fungi</taxon>
        <taxon>Dikarya</taxon>
        <taxon>Basidiomycota</taxon>
        <taxon>Agaricomycotina</taxon>
        <taxon>Agaricomycetes</taxon>
        <taxon>Agaricomycetidae</taxon>
        <taxon>Agaricales</taxon>
        <taxon>Marasmiineae</taxon>
        <taxon>Mycenaceae</taxon>
        <taxon>Mycena</taxon>
    </lineage>
</organism>
<keyword evidence="8" id="KW-0119">Carbohydrate metabolism</keyword>
<dbReference type="CDD" id="cd07999">
    <property type="entry name" value="GH7_CBH_EG"/>
    <property type="match status" value="1"/>
</dbReference>
<sequence length="524" mass="54876">MFPATALLAFCLLAVVSGQQVGNQMAEVHPPLPAQQCTASGCTTVQSSVVLDSNWRWVHNVDGTNINNCYNGNTDHNFIPVLLMTSLCPDPTTCAANCGLDGADYKNVYGITTSSNALTLKFVTGSNKGSRVYLMANQTNYQMLKLLNQEFSFDIDMSNLGCGLNGALYLSEMPSDGGLSATNKAGAKYGTGYCDSQCPHDLKFIEGQANIIDWAPSPTDPNSGGGSFGTCCNEMDIWEANKNAAAYTPHVCTAAGLTRCSGSLQCGDDDNRANGLCDKDGCDFNSFRMGDQTFLGPGKTVDTNSKFTVVTQFLAPAGTLTEIRRLYVQNGKVIQNSLTQIPAISPAVNSITDGFCNAQKAAFGDANSFGAHGGLAAMGAALARGMVLVMSIWDDHATGMYWLDSMYPTDANPAQAGTLRGPCSNTTGDPTTVEATEAANSVTFSNIKWGAINSTFGTTSSSSPPASSSPPSSTASTTPPSNPTGGSIPFWDQCGGQTWPGSGTCVASSTCIVLNPFYSQCVPN</sequence>
<dbReference type="PANTHER" id="PTHR33753:SF1">
    <property type="entry name" value="ENDO-BETA-1,4-GLUCANASE CELB"/>
    <property type="match status" value="1"/>
</dbReference>
<dbReference type="EC" id="3.2.1.-" evidence="11"/>
<keyword evidence="6" id="KW-1015">Disulfide bond</keyword>
<evidence type="ECO:0000313" key="16">
    <source>
        <dbReference type="Proteomes" id="UP001219525"/>
    </source>
</evidence>
<evidence type="ECO:0000256" key="10">
    <source>
        <dbReference type="ARBA" id="ARBA00023326"/>
    </source>
</evidence>
<dbReference type="PROSITE" id="PS00562">
    <property type="entry name" value="CBM1_1"/>
    <property type="match status" value="1"/>
</dbReference>
<dbReference type="GO" id="GO:0030245">
    <property type="term" value="P:cellulose catabolic process"/>
    <property type="evidence" value="ECO:0007669"/>
    <property type="project" value="UniProtKB-KW"/>
</dbReference>
<dbReference type="SUPFAM" id="SSF57180">
    <property type="entry name" value="Cellulose-binding domain"/>
    <property type="match status" value="1"/>
</dbReference>
<dbReference type="FunFam" id="2.70.100.10:FF:000001">
    <property type="entry name" value="Glucanase"/>
    <property type="match status" value="1"/>
</dbReference>
<evidence type="ECO:0000313" key="15">
    <source>
        <dbReference type="EMBL" id="KAJ7194005.1"/>
    </source>
</evidence>
<dbReference type="Proteomes" id="UP001219525">
    <property type="component" value="Unassembled WGS sequence"/>
</dbReference>
<dbReference type="PRINTS" id="PR00734">
    <property type="entry name" value="GLHYDRLASE7"/>
</dbReference>
<evidence type="ECO:0000256" key="4">
    <source>
        <dbReference type="ARBA" id="ARBA00022801"/>
    </source>
</evidence>
<evidence type="ECO:0000256" key="2">
    <source>
        <dbReference type="ARBA" id="ARBA00006044"/>
    </source>
</evidence>
<comment type="caution">
    <text evidence="15">The sequence shown here is derived from an EMBL/GenBank/DDBJ whole genome shotgun (WGS) entry which is preliminary data.</text>
</comment>
<protein>
    <recommendedName>
        <fullName evidence="11">Glucanase</fullName>
        <ecNumber evidence="11">3.2.1.-</ecNumber>
    </recommendedName>
</protein>
<accession>A0AAD6UTC4</accession>
<dbReference type="Pfam" id="PF00734">
    <property type="entry name" value="CBM_1"/>
    <property type="match status" value="1"/>
</dbReference>
<feature type="chain" id="PRO_5041950633" description="Glucanase" evidence="13">
    <location>
        <begin position="19"/>
        <end position="524"/>
    </location>
</feature>
<reference evidence="15" key="1">
    <citation type="submission" date="2023-03" db="EMBL/GenBank/DDBJ databases">
        <title>Massive genome expansion in bonnet fungi (Mycena s.s.) driven by repeated elements and novel gene families across ecological guilds.</title>
        <authorList>
            <consortium name="Lawrence Berkeley National Laboratory"/>
            <person name="Harder C.B."/>
            <person name="Miyauchi S."/>
            <person name="Viragh M."/>
            <person name="Kuo A."/>
            <person name="Thoen E."/>
            <person name="Andreopoulos B."/>
            <person name="Lu D."/>
            <person name="Skrede I."/>
            <person name="Drula E."/>
            <person name="Henrissat B."/>
            <person name="Morin E."/>
            <person name="Kohler A."/>
            <person name="Barry K."/>
            <person name="LaButti K."/>
            <person name="Morin E."/>
            <person name="Salamov A."/>
            <person name="Lipzen A."/>
            <person name="Mereny Z."/>
            <person name="Hegedus B."/>
            <person name="Baldrian P."/>
            <person name="Stursova M."/>
            <person name="Weitz H."/>
            <person name="Taylor A."/>
            <person name="Grigoriev I.V."/>
            <person name="Nagy L.G."/>
            <person name="Martin F."/>
            <person name="Kauserud H."/>
        </authorList>
    </citation>
    <scope>NUCLEOTIDE SEQUENCE</scope>
    <source>
        <strain evidence="15">9144</strain>
    </source>
</reference>
<dbReference type="GO" id="GO:0030248">
    <property type="term" value="F:cellulose binding"/>
    <property type="evidence" value="ECO:0007669"/>
    <property type="project" value="InterPro"/>
</dbReference>
<feature type="signal peptide" evidence="13">
    <location>
        <begin position="1"/>
        <end position="18"/>
    </location>
</feature>
<comment type="similarity">
    <text evidence="2 11">Belongs to the glycosyl hydrolase 7 (cellulase C) family.</text>
</comment>
<dbReference type="GO" id="GO:0005576">
    <property type="term" value="C:extracellular region"/>
    <property type="evidence" value="ECO:0007669"/>
    <property type="project" value="InterPro"/>
</dbReference>
<dbReference type="GO" id="GO:0008810">
    <property type="term" value="F:cellulase activity"/>
    <property type="evidence" value="ECO:0007669"/>
    <property type="project" value="UniProtKB-EC"/>
</dbReference>
<evidence type="ECO:0000256" key="8">
    <source>
        <dbReference type="ARBA" id="ARBA00023277"/>
    </source>
</evidence>
<dbReference type="Pfam" id="PF00840">
    <property type="entry name" value="Glyco_hydro_7"/>
    <property type="match status" value="1"/>
</dbReference>
<comment type="catalytic activity">
    <reaction evidence="1">
        <text>Endohydrolysis of (1-&gt;4)-beta-D-glucosidic linkages in cellulose, lichenin and cereal beta-D-glucans.</text>
        <dbReference type="EC" id="3.2.1.4"/>
    </reaction>
</comment>
<feature type="compositionally biased region" description="Low complexity" evidence="12">
    <location>
        <begin position="458"/>
        <end position="487"/>
    </location>
</feature>
<dbReference type="InterPro" id="IPR000254">
    <property type="entry name" value="CBD"/>
</dbReference>
<dbReference type="EMBL" id="JARJCW010000102">
    <property type="protein sequence ID" value="KAJ7194005.1"/>
    <property type="molecule type" value="Genomic_DNA"/>
</dbReference>
<keyword evidence="9 11" id="KW-0326">Glycosidase</keyword>
<evidence type="ECO:0000256" key="7">
    <source>
        <dbReference type="ARBA" id="ARBA00023180"/>
    </source>
</evidence>
<evidence type="ECO:0000256" key="6">
    <source>
        <dbReference type="ARBA" id="ARBA00023157"/>
    </source>
</evidence>
<dbReference type="AlphaFoldDB" id="A0AAD6UTC4"/>
<keyword evidence="3 13" id="KW-0732">Signal</keyword>
<name>A0AAD6UTC4_9AGAR</name>
<evidence type="ECO:0000256" key="9">
    <source>
        <dbReference type="ARBA" id="ARBA00023295"/>
    </source>
</evidence>
<dbReference type="SMART" id="SM00236">
    <property type="entry name" value="fCBD"/>
    <property type="match status" value="1"/>
</dbReference>
<dbReference type="InterPro" id="IPR001722">
    <property type="entry name" value="Glyco_hydro_7"/>
</dbReference>
<evidence type="ECO:0000256" key="5">
    <source>
        <dbReference type="ARBA" id="ARBA00023001"/>
    </source>
</evidence>